<dbReference type="RefSeq" id="WP_314001934.1">
    <property type="nucleotide sequence ID" value="NZ_JASJOR010000026.1"/>
</dbReference>
<accession>A0ABT7CW65</accession>
<keyword evidence="2" id="KW-1185">Reference proteome</keyword>
<organism evidence="1 2">
    <name type="scientific">Xanthocytophaga flava</name>
    <dbReference type="NCBI Taxonomy" id="3048013"/>
    <lineage>
        <taxon>Bacteria</taxon>
        <taxon>Pseudomonadati</taxon>
        <taxon>Bacteroidota</taxon>
        <taxon>Cytophagia</taxon>
        <taxon>Cytophagales</taxon>
        <taxon>Rhodocytophagaceae</taxon>
        <taxon>Xanthocytophaga</taxon>
    </lineage>
</organism>
<dbReference type="Proteomes" id="UP001228581">
    <property type="component" value="Unassembled WGS sequence"/>
</dbReference>
<dbReference type="EMBL" id="JASJOT010000026">
    <property type="protein sequence ID" value="MDJ1496839.1"/>
    <property type="molecule type" value="Genomic_DNA"/>
</dbReference>
<evidence type="ECO:0000313" key="1">
    <source>
        <dbReference type="EMBL" id="MDJ1496839.1"/>
    </source>
</evidence>
<gene>
    <name evidence="1" type="ORF">QNI19_28145</name>
</gene>
<proteinExistence type="predicted"/>
<protein>
    <submittedName>
        <fullName evidence="1">Uncharacterized protein</fullName>
    </submittedName>
</protein>
<evidence type="ECO:0000313" key="2">
    <source>
        <dbReference type="Proteomes" id="UP001228581"/>
    </source>
</evidence>
<sequence length="72" mass="8590">MSTKKEGNQYGKIFKDNLESVTLALIEKVLQIQVTFYEIMQQELQRTVERKPDLFLNIIDKQNNTILRQRTF</sequence>
<comment type="caution">
    <text evidence="1">The sequence shown here is derived from an EMBL/GenBank/DDBJ whole genome shotgun (WGS) entry which is preliminary data.</text>
</comment>
<name>A0ABT7CW65_9BACT</name>
<reference evidence="1 2" key="1">
    <citation type="submission" date="2023-05" db="EMBL/GenBank/DDBJ databases">
        <authorList>
            <person name="Zhang X."/>
        </authorList>
    </citation>
    <scope>NUCLEOTIDE SEQUENCE [LARGE SCALE GENOMIC DNA]</scope>
    <source>
        <strain evidence="1 2">DM2B3-1</strain>
    </source>
</reference>